<comment type="caution">
    <text evidence="2">The sequence shown here is derived from an EMBL/GenBank/DDBJ whole genome shotgun (WGS) entry which is preliminary data.</text>
</comment>
<keyword evidence="1" id="KW-0732">Signal</keyword>
<proteinExistence type="predicted"/>
<gene>
    <name evidence="2" type="ORF">CA839_07325</name>
</gene>
<dbReference type="RefSeq" id="WP_088388963.1">
    <property type="nucleotide sequence ID" value="NZ_NHRT01000001.1"/>
</dbReference>
<evidence type="ECO:0000313" key="2">
    <source>
        <dbReference type="EMBL" id="OWP25723.1"/>
    </source>
</evidence>
<dbReference type="AlphaFoldDB" id="A0A246EGJ7"/>
<feature type="signal peptide" evidence="1">
    <location>
        <begin position="1"/>
        <end position="18"/>
    </location>
</feature>
<protein>
    <submittedName>
        <fullName evidence="2">Uncharacterized protein</fullName>
    </submittedName>
</protein>
<reference evidence="2 3" key="1">
    <citation type="submission" date="2017-05" db="EMBL/GenBank/DDBJ databases">
        <title>Genome sequencing of Fusobacterium nucleatum subsp. polymorphum KCOM 1001 (=ChDC F119).</title>
        <authorList>
            <person name="Kook J.-K."/>
            <person name="Park S.-N."/>
            <person name="Lim Y.K."/>
            <person name="Roh H."/>
        </authorList>
    </citation>
    <scope>NUCLEOTIDE SEQUENCE [LARGE SCALE GENOMIC DNA]</scope>
    <source>
        <strain evidence="2 3">KCOM 1001</strain>
    </source>
</reference>
<dbReference type="PROSITE" id="PS51257">
    <property type="entry name" value="PROKAR_LIPOPROTEIN"/>
    <property type="match status" value="1"/>
</dbReference>
<accession>A0A246EGJ7</accession>
<dbReference type="Proteomes" id="UP000197470">
    <property type="component" value="Unassembled WGS sequence"/>
</dbReference>
<feature type="chain" id="PRO_5012738198" evidence="1">
    <location>
        <begin position="19"/>
        <end position="348"/>
    </location>
</feature>
<name>A0A246EGJ7_FUSNP</name>
<evidence type="ECO:0000256" key="1">
    <source>
        <dbReference type="SAM" id="SignalP"/>
    </source>
</evidence>
<sequence length="348" mass="39613">MKKLFRLLLGFSVLFMVACGSSYEKNPYVTKEQFTSDEIIEATKDMLNATVETYDSSGNTSKRKFENFEYDILNSVLSTKYKDVSLRSLVIGVTKTIGDTYDVVLAKLQYDLAYMVFIWNDGAVTLTVPLRMNNKEYAVLEISEYTAKNIERISKNKDLSQQEKDDVKKREYDYAWTPVLNIYGDVIDITNMNGQKKSFSETYLTTSKKTDNTPATEVSSNVTAAKDIFEFVEGKYEISEYASVEFIKEIMKANDGYMLPFAHMAAPSIESVSDDIYFKLGADKAIIDAAAGNMIGAYLSVTYYKRNKQLAVLYFMLDEELIGTQDVRLEFSNGKELDSWDVIRYAQE</sequence>
<dbReference type="EMBL" id="NHRT01000001">
    <property type="protein sequence ID" value="OWP25723.1"/>
    <property type="molecule type" value="Genomic_DNA"/>
</dbReference>
<evidence type="ECO:0000313" key="3">
    <source>
        <dbReference type="Proteomes" id="UP000197470"/>
    </source>
</evidence>
<organism evidence="2 3">
    <name type="scientific">Fusobacterium nucleatum subsp. polymorphum</name>
    <name type="common">Fusobacterium polymorphum</name>
    <dbReference type="NCBI Taxonomy" id="76857"/>
    <lineage>
        <taxon>Bacteria</taxon>
        <taxon>Fusobacteriati</taxon>
        <taxon>Fusobacteriota</taxon>
        <taxon>Fusobacteriia</taxon>
        <taxon>Fusobacteriales</taxon>
        <taxon>Fusobacteriaceae</taxon>
        <taxon>Fusobacterium</taxon>
    </lineage>
</organism>